<dbReference type="Pfam" id="PF00453">
    <property type="entry name" value="Ribosomal_L20"/>
    <property type="match status" value="1"/>
</dbReference>
<dbReference type="PANTHER" id="PTHR10986">
    <property type="entry name" value="39S RIBOSOMAL PROTEIN L20"/>
    <property type="match status" value="1"/>
</dbReference>
<gene>
    <name evidence="5" type="primary">rplT</name>
    <name evidence="7" type="ORF">DRP53_01305</name>
</gene>
<protein>
    <recommendedName>
        <fullName evidence="4 5">Large ribosomal subunit protein bL20</fullName>
    </recommendedName>
</protein>
<comment type="caution">
    <text evidence="7">The sequence shown here is derived from an EMBL/GenBank/DDBJ whole genome shotgun (WGS) entry which is preliminary data.</text>
</comment>
<dbReference type="GO" id="GO:0003735">
    <property type="term" value="F:structural constituent of ribosome"/>
    <property type="evidence" value="ECO:0007669"/>
    <property type="project" value="InterPro"/>
</dbReference>
<organism evidence="7 8">
    <name type="scientific">candidate division WOR-3 bacterium</name>
    <dbReference type="NCBI Taxonomy" id="2052148"/>
    <lineage>
        <taxon>Bacteria</taxon>
        <taxon>Bacteria division WOR-3</taxon>
    </lineage>
</organism>
<keyword evidence="5 6" id="KW-0699">rRNA-binding</keyword>
<dbReference type="AlphaFoldDB" id="A0A660SL64"/>
<dbReference type="InterPro" id="IPR005813">
    <property type="entry name" value="Ribosomal_bL20"/>
</dbReference>
<evidence type="ECO:0000313" key="7">
    <source>
        <dbReference type="EMBL" id="RKX71519.1"/>
    </source>
</evidence>
<name>A0A660SL64_UNCW3</name>
<dbReference type="GO" id="GO:0019843">
    <property type="term" value="F:rRNA binding"/>
    <property type="evidence" value="ECO:0007669"/>
    <property type="project" value="UniProtKB-UniRule"/>
</dbReference>
<dbReference type="PRINTS" id="PR00062">
    <property type="entry name" value="RIBOSOMALL20"/>
</dbReference>
<evidence type="ECO:0000313" key="8">
    <source>
        <dbReference type="Proteomes" id="UP000268469"/>
    </source>
</evidence>
<dbReference type="Gene3D" id="1.10.1900.20">
    <property type="entry name" value="Ribosomal protein L20"/>
    <property type="match status" value="1"/>
</dbReference>
<dbReference type="GO" id="GO:1990904">
    <property type="term" value="C:ribonucleoprotein complex"/>
    <property type="evidence" value="ECO:0007669"/>
    <property type="project" value="UniProtKB-KW"/>
</dbReference>
<dbReference type="FunFam" id="1.10.1900.20:FF:000001">
    <property type="entry name" value="50S ribosomal protein L20"/>
    <property type="match status" value="1"/>
</dbReference>
<dbReference type="CDD" id="cd07026">
    <property type="entry name" value="Ribosomal_L20"/>
    <property type="match status" value="1"/>
</dbReference>
<evidence type="ECO:0000256" key="6">
    <source>
        <dbReference type="RuleBase" id="RU000560"/>
    </source>
</evidence>
<dbReference type="NCBIfam" id="TIGR01032">
    <property type="entry name" value="rplT_bact"/>
    <property type="match status" value="1"/>
</dbReference>
<sequence length="117" mass="13777">MARVKSSVVTHHRHKRWLKRAKGYYGGRHRLYRTARVAVMRSLAYAYRDRRKKKRVFRSLWITRIGIALRRFDINYSTFIGGLKKAGITINRKVLAELAYSDPDQLRSLVMIAKENA</sequence>
<keyword evidence="3 5" id="KW-0687">Ribonucleoprotein</keyword>
<evidence type="ECO:0000256" key="5">
    <source>
        <dbReference type="HAMAP-Rule" id="MF_00382"/>
    </source>
</evidence>
<dbReference type="Gene3D" id="6.10.160.10">
    <property type="match status" value="1"/>
</dbReference>
<accession>A0A660SL64</accession>
<dbReference type="GO" id="GO:0000027">
    <property type="term" value="P:ribosomal large subunit assembly"/>
    <property type="evidence" value="ECO:0007669"/>
    <property type="project" value="UniProtKB-UniRule"/>
</dbReference>
<dbReference type="InterPro" id="IPR035566">
    <property type="entry name" value="Ribosomal_protein_bL20_C"/>
</dbReference>
<dbReference type="EMBL" id="QNBE01000007">
    <property type="protein sequence ID" value="RKX71519.1"/>
    <property type="molecule type" value="Genomic_DNA"/>
</dbReference>
<evidence type="ECO:0000256" key="1">
    <source>
        <dbReference type="ARBA" id="ARBA00007698"/>
    </source>
</evidence>
<evidence type="ECO:0000256" key="4">
    <source>
        <dbReference type="ARBA" id="ARBA00035172"/>
    </source>
</evidence>
<comment type="similarity">
    <text evidence="1 5 6">Belongs to the bacterial ribosomal protein bL20 family.</text>
</comment>
<keyword evidence="5 6" id="KW-0694">RNA-binding</keyword>
<comment type="function">
    <text evidence="5 6">Binds directly to 23S ribosomal RNA and is necessary for the in vitro assembly process of the 50S ribosomal subunit. It is not involved in the protein synthesizing functions of that subunit.</text>
</comment>
<keyword evidence="2 5" id="KW-0689">Ribosomal protein</keyword>
<evidence type="ECO:0000256" key="3">
    <source>
        <dbReference type="ARBA" id="ARBA00023274"/>
    </source>
</evidence>
<dbReference type="Proteomes" id="UP000268469">
    <property type="component" value="Unassembled WGS sequence"/>
</dbReference>
<dbReference type="GO" id="GO:0005840">
    <property type="term" value="C:ribosome"/>
    <property type="evidence" value="ECO:0007669"/>
    <property type="project" value="UniProtKB-KW"/>
</dbReference>
<evidence type="ECO:0000256" key="2">
    <source>
        <dbReference type="ARBA" id="ARBA00022980"/>
    </source>
</evidence>
<dbReference type="HAMAP" id="MF_00382">
    <property type="entry name" value="Ribosomal_bL20"/>
    <property type="match status" value="1"/>
</dbReference>
<proteinExistence type="inferred from homology"/>
<dbReference type="SUPFAM" id="SSF74731">
    <property type="entry name" value="Ribosomal protein L20"/>
    <property type="match status" value="1"/>
</dbReference>
<reference evidence="7 8" key="1">
    <citation type="submission" date="2018-06" db="EMBL/GenBank/DDBJ databases">
        <title>Extensive metabolic versatility and redundancy in microbially diverse, dynamic hydrothermal sediments.</title>
        <authorList>
            <person name="Dombrowski N."/>
            <person name="Teske A."/>
            <person name="Baker B.J."/>
        </authorList>
    </citation>
    <scope>NUCLEOTIDE SEQUENCE [LARGE SCALE GENOMIC DNA]</scope>
    <source>
        <strain evidence="7">B36_G15</strain>
    </source>
</reference>
<dbReference type="GO" id="GO:0006412">
    <property type="term" value="P:translation"/>
    <property type="evidence" value="ECO:0007669"/>
    <property type="project" value="InterPro"/>
</dbReference>